<dbReference type="AlphaFoldDB" id="A0A7W9B3I7"/>
<dbReference type="InterPro" id="IPR001466">
    <property type="entry name" value="Beta-lactam-related"/>
</dbReference>
<gene>
    <name evidence="2" type="ORF">FHR21_000631</name>
</gene>
<sequence>MEQPIEGYVAPQFAAVRDAFAANFAREDAYRELGASLAVYVKGELVVDLHGGWRDAERTTRWTPDTLVNIWSATKGLTAIEVAMLVEAGKLDYAAPVTDYWPEYGANGKGATTVGHIMSHQAGLPGLEEPTSLEDFYDWDVVADRLARQAPLWEPGTQNSYHAMTYGFLAGELVRRASGLTPGRFLAERIAAPLAADVFIGLPESEEPRVAPLVPSPLQREFTLTGVPRAAVMAVTNPLMVATHPNERAWRAAEIPAGNGHATARGLARVYGALANGGTLDGIRMMHPETIAKLGELQTDRVDILLGHPAYWRQGLAGNIDRMYGPHADTTIGHSGWGGSFGCFDPVHQVGIGYVLNQMGDKTVGDPRCTLLCGEIFECLR</sequence>
<feature type="domain" description="Beta-lactamase-related" evidence="1">
    <location>
        <begin position="23"/>
        <end position="361"/>
    </location>
</feature>
<reference evidence="2 3" key="1">
    <citation type="submission" date="2020-08" db="EMBL/GenBank/DDBJ databases">
        <title>Genomic Encyclopedia of Type Strains, Phase IV (KMG-IV): sequencing the most valuable type-strain genomes for metagenomic binning, comparative biology and taxonomic classification.</title>
        <authorList>
            <person name="Goeker M."/>
        </authorList>
    </citation>
    <scope>NUCLEOTIDE SEQUENCE [LARGE SCALE GENOMIC DNA]</scope>
    <source>
        <strain evidence="2 3">DSM 27163</strain>
    </source>
</reference>
<dbReference type="InterPro" id="IPR052907">
    <property type="entry name" value="Beta-lactamase/esterase"/>
</dbReference>
<dbReference type="PANTHER" id="PTHR43319">
    <property type="entry name" value="BETA-LACTAMASE-RELATED"/>
    <property type="match status" value="1"/>
</dbReference>
<dbReference type="EMBL" id="JACIJH010000001">
    <property type="protein sequence ID" value="MBB5705306.1"/>
    <property type="molecule type" value="Genomic_DNA"/>
</dbReference>
<protein>
    <submittedName>
        <fullName evidence="2">CubicO group peptidase (Beta-lactamase class C family)</fullName>
    </submittedName>
</protein>
<dbReference type="Pfam" id="PF00144">
    <property type="entry name" value="Beta-lactamase"/>
    <property type="match status" value="1"/>
</dbReference>
<dbReference type="RefSeq" id="WP_184095182.1">
    <property type="nucleotide sequence ID" value="NZ_JACIJH010000001.1"/>
</dbReference>
<dbReference type="InterPro" id="IPR012338">
    <property type="entry name" value="Beta-lactam/transpept-like"/>
</dbReference>
<dbReference type="Gene3D" id="3.40.710.10">
    <property type="entry name" value="DD-peptidase/beta-lactamase superfamily"/>
    <property type="match status" value="1"/>
</dbReference>
<evidence type="ECO:0000259" key="1">
    <source>
        <dbReference type="Pfam" id="PF00144"/>
    </source>
</evidence>
<accession>A0A7W9B3I7</accession>
<name>A0A7W9B3I7_9SPHN</name>
<comment type="caution">
    <text evidence="2">The sequence shown here is derived from an EMBL/GenBank/DDBJ whole genome shotgun (WGS) entry which is preliminary data.</text>
</comment>
<organism evidence="2 3">
    <name type="scientific">Sphingopyxis panaciterrulae</name>
    <dbReference type="NCBI Taxonomy" id="462372"/>
    <lineage>
        <taxon>Bacteria</taxon>
        <taxon>Pseudomonadati</taxon>
        <taxon>Pseudomonadota</taxon>
        <taxon>Alphaproteobacteria</taxon>
        <taxon>Sphingomonadales</taxon>
        <taxon>Sphingomonadaceae</taxon>
        <taxon>Sphingopyxis</taxon>
    </lineage>
</organism>
<evidence type="ECO:0000313" key="2">
    <source>
        <dbReference type="EMBL" id="MBB5705306.1"/>
    </source>
</evidence>
<dbReference type="Proteomes" id="UP000537161">
    <property type="component" value="Unassembled WGS sequence"/>
</dbReference>
<evidence type="ECO:0000313" key="3">
    <source>
        <dbReference type="Proteomes" id="UP000537161"/>
    </source>
</evidence>
<dbReference type="SUPFAM" id="SSF56601">
    <property type="entry name" value="beta-lactamase/transpeptidase-like"/>
    <property type="match status" value="1"/>
</dbReference>
<proteinExistence type="predicted"/>
<dbReference type="PANTHER" id="PTHR43319:SF3">
    <property type="entry name" value="BETA-LACTAMASE-RELATED DOMAIN-CONTAINING PROTEIN"/>
    <property type="match status" value="1"/>
</dbReference>
<keyword evidence="3" id="KW-1185">Reference proteome</keyword>